<gene>
    <name evidence="1" type="ORF">C7G83_14510</name>
</gene>
<comment type="caution">
    <text evidence="1">The sequence shown here is derived from an EMBL/GenBank/DDBJ whole genome shotgun (WGS) entry which is preliminary data.</text>
</comment>
<accession>A0A2P8VH20</accession>
<evidence type="ECO:0000313" key="2">
    <source>
        <dbReference type="Proteomes" id="UP000240212"/>
    </source>
</evidence>
<dbReference type="AlphaFoldDB" id="A0A2P8VH20"/>
<reference evidence="1 2" key="1">
    <citation type="submission" date="2018-03" db="EMBL/GenBank/DDBJ databases">
        <title>Draft genome sequence of the first documented clinical Siccibacter turicensis isolate in Austria.</title>
        <authorList>
            <person name="Lepuschitz S."/>
            <person name="Pekard-Amenitsch S."/>
            <person name="Haunold R."/>
            <person name="Schill S."/>
            <person name="Mach R."/>
            <person name="Allerberger F."/>
            <person name="Ruppitsch W."/>
            <person name="Forsythe S.J."/>
        </authorList>
    </citation>
    <scope>NUCLEOTIDE SEQUENCE [LARGE SCALE GENOMIC DNA]</scope>
    <source>
        <strain evidence="1 2">6100069499-17</strain>
    </source>
</reference>
<dbReference type="OrthoDB" id="6565661at2"/>
<name>A0A2P8VH20_9ENTR</name>
<organism evidence="1 2">
    <name type="scientific">Siccibacter turicensis</name>
    <dbReference type="NCBI Taxonomy" id="357233"/>
    <lineage>
        <taxon>Bacteria</taxon>
        <taxon>Pseudomonadati</taxon>
        <taxon>Pseudomonadota</taxon>
        <taxon>Gammaproteobacteria</taxon>
        <taxon>Enterobacterales</taxon>
        <taxon>Enterobacteriaceae</taxon>
        <taxon>Siccibacter</taxon>
    </lineage>
</organism>
<dbReference type="EMBL" id="PYEP01000006">
    <property type="protein sequence ID" value="PSN06814.1"/>
    <property type="molecule type" value="Genomic_DNA"/>
</dbReference>
<dbReference type="RefSeq" id="WP_024550251.1">
    <property type="nucleotide sequence ID" value="NZ_CP188034.1"/>
</dbReference>
<evidence type="ECO:0000313" key="1">
    <source>
        <dbReference type="EMBL" id="PSN06814.1"/>
    </source>
</evidence>
<dbReference type="Proteomes" id="UP000240212">
    <property type="component" value="Unassembled WGS sequence"/>
</dbReference>
<protein>
    <submittedName>
        <fullName evidence="1">Uncharacterized protein</fullName>
    </submittedName>
</protein>
<dbReference type="STRING" id="1388748.GCA_000463155_00553"/>
<keyword evidence="2" id="KW-1185">Reference proteome</keyword>
<sequence>MLPDHLVPARFHISESDAQRKKEEENSTALPADETTFADIESDIMCGKSWAGQTRNVISEERDRHIKERINTVVKIETFAKVLNGLLLEQEIKPEELDKLLSEKTAEINAAGNEIWVNLLTREKTAPFFYQLEE</sequence>
<proteinExistence type="predicted"/>